<dbReference type="PROSITE" id="PS51354">
    <property type="entry name" value="GLUTAREDOXIN_2"/>
    <property type="match status" value="1"/>
</dbReference>
<evidence type="ECO:0000313" key="2">
    <source>
        <dbReference type="EMBL" id="NDW15158.1"/>
    </source>
</evidence>
<gene>
    <name evidence="2" type="ORF">GTQ48_06455</name>
</gene>
<accession>A0A6N9TKF5</accession>
<evidence type="ECO:0000259" key="1">
    <source>
        <dbReference type="PROSITE" id="PS50404"/>
    </source>
</evidence>
<dbReference type="Proteomes" id="UP000471381">
    <property type="component" value="Unassembled WGS sequence"/>
</dbReference>
<dbReference type="AlphaFoldDB" id="A0A6N9TKF5"/>
<dbReference type="SUPFAM" id="SSF52833">
    <property type="entry name" value="Thioredoxin-like"/>
    <property type="match status" value="1"/>
</dbReference>
<feature type="domain" description="GST N-terminal" evidence="1">
    <location>
        <begin position="43"/>
        <end position="126"/>
    </location>
</feature>
<proteinExistence type="predicted"/>
<sequence>MKLFINLIRNLLGAIIAFFDVITRGTKLKRSPEKQVQVAEESQKLALYQFFGCPFCIKTRRAMYKYNVPIQKRNVSEGSPYREELLQGGGKIQTPCLRIENEKGVEWMYDSKAIIGYLEERFVEAK</sequence>
<keyword evidence="3" id="KW-1185">Reference proteome</keyword>
<protein>
    <submittedName>
        <fullName evidence="2">Glutaredoxin</fullName>
    </submittedName>
</protein>
<comment type="caution">
    <text evidence="2">The sequence shown here is derived from an EMBL/GenBank/DDBJ whole genome shotgun (WGS) entry which is preliminary data.</text>
</comment>
<dbReference type="PROSITE" id="PS50404">
    <property type="entry name" value="GST_NTER"/>
    <property type="match status" value="1"/>
</dbReference>
<organism evidence="2 3">
    <name type="scientific">Alteromonas genovensis</name>
    <dbReference type="NCBI Taxonomy" id="471225"/>
    <lineage>
        <taxon>Bacteria</taxon>
        <taxon>Pseudomonadati</taxon>
        <taxon>Pseudomonadota</taxon>
        <taxon>Gammaproteobacteria</taxon>
        <taxon>Alteromonadales</taxon>
        <taxon>Alteromonadaceae</taxon>
        <taxon>Alteromonas/Salinimonas group</taxon>
        <taxon>Alteromonas</taxon>
    </lineage>
</organism>
<dbReference type="InterPro" id="IPR036249">
    <property type="entry name" value="Thioredoxin-like_sf"/>
</dbReference>
<name>A0A6N9TKF5_9ALTE</name>
<dbReference type="Pfam" id="PF13417">
    <property type="entry name" value="GST_N_3"/>
    <property type="match status" value="1"/>
</dbReference>
<evidence type="ECO:0000313" key="3">
    <source>
        <dbReference type="Proteomes" id="UP000471381"/>
    </source>
</evidence>
<dbReference type="RefSeq" id="WP_163105695.1">
    <property type="nucleotide sequence ID" value="NZ_JAAAWO010000003.1"/>
</dbReference>
<dbReference type="Gene3D" id="3.40.30.10">
    <property type="entry name" value="Glutaredoxin"/>
    <property type="match status" value="1"/>
</dbReference>
<dbReference type="EMBL" id="JAAAWO010000003">
    <property type="protein sequence ID" value="NDW15158.1"/>
    <property type="molecule type" value="Genomic_DNA"/>
</dbReference>
<reference evidence="2 3" key="1">
    <citation type="submission" date="2020-01" db="EMBL/GenBank/DDBJ databases">
        <title>Genomes of bacteria type strains.</title>
        <authorList>
            <person name="Chen J."/>
            <person name="Zhu S."/>
            <person name="Yang J."/>
        </authorList>
    </citation>
    <scope>NUCLEOTIDE SEQUENCE [LARGE SCALE GENOMIC DNA]</scope>
    <source>
        <strain evidence="2 3">LMG 24078</strain>
    </source>
</reference>
<dbReference type="InterPro" id="IPR004045">
    <property type="entry name" value="Glutathione_S-Trfase_N"/>
</dbReference>